<comment type="cofactor">
    <cofactor evidence="1">
        <name>pantetheine 4'-phosphate</name>
        <dbReference type="ChEBI" id="CHEBI:47942"/>
    </cofactor>
</comment>
<dbReference type="PROSITE" id="PS00455">
    <property type="entry name" value="AMP_BINDING"/>
    <property type="match status" value="1"/>
</dbReference>
<dbReference type="InterPro" id="IPR036736">
    <property type="entry name" value="ACP-like_sf"/>
</dbReference>
<dbReference type="InterPro" id="IPR025110">
    <property type="entry name" value="AMP-bd_C"/>
</dbReference>
<dbReference type="InterPro" id="IPR000873">
    <property type="entry name" value="AMP-dep_synth/lig_dom"/>
</dbReference>
<dbReference type="SUPFAM" id="SSF47336">
    <property type="entry name" value="ACP-like"/>
    <property type="match status" value="3"/>
</dbReference>
<evidence type="ECO:0000256" key="1">
    <source>
        <dbReference type="ARBA" id="ARBA00001957"/>
    </source>
</evidence>
<evidence type="ECO:0000256" key="4">
    <source>
        <dbReference type="ARBA" id="ARBA00022553"/>
    </source>
</evidence>
<dbReference type="InterPro" id="IPR009081">
    <property type="entry name" value="PP-bd_ACP"/>
</dbReference>
<reference evidence="7 8" key="1">
    <citation type="submission" date="2020-08" db="EMBL/GenBank/DDBJ databases">
        <title>A Genomic Blueprint of the Chicken Gut Microbiome.</title>
        <authorList>
            <person name="Gilroy R."/>
            <person name="Ravi A."/>
            <person name="Getino M."/>
            <person name="Pursley I."/>
            <person name="Horton D.L."/>
            <person name="Alikhan N.-F."/>
            <person name="Baker D."/>
            <person name="Gharbi K."/>
            <person name="Hall N."/>
            <person name="Watson M."/>
            <person name="Adriaenssens E.M."/>
            <person name="Foster-Nyarko E."/>
            <person name="Jarju S."/>
            <person name="Secka A."/>
            <person name="Antonio M."/>
            <person name="Oren A."/>
            <person name="Chaudhuri R."/>
            <person name="La Ragione R.M."/>
            <person name="Hildebrand F."/>
            <person name="Pallen M.J."/>
        </authorList>
    </citation>
    <scope>NUCLEOTIDE SEQUENCE [LARGE SCALE GENOMIC DNA]</scope>
    <source>
        <strain evidence="7 8">Sa1YVA6</strain>
    </source>
</reference>
<dbReference type="Gene3D" id="3.30.300.30">
    <property type="match status" value="1"/>
</dbReference>
<dbReference type="Pfam" id="PF00550">
    <property type="entry name" value="PP-binding"/>
    <property type="match status" value="3"/>
</dbReference>
<evidence type="ECO:0000313" key="8">
    <source>
        <dbReference type="Proteomes" id="UP000600565"/>
    </source>
</evidence>
<dbReference type="PROSITE" id="PS00012">
    <property type="entry name" value="PHOSPHOPANTETHEINE"/>
    <property type="match status" value="2"/>
</dbReference>
<dbReference type="Gene3D" id="3.40.50.980">
    <property type="match status" value="2"/>
</dbReference>
<dbReference type="SUPFAM" id="SSF52777">
    <property type="entry name" value="CoA-dependent acyltransferases"/>
    <property type="match status" value="8"/>
</dbReference>
<dbReference type="Pfam" id="PF00668">
    <property type="entry name" value="Condensation"/>
    <property type="match status" value="4"/>
</dbReference>
<keyword evidence="8" id="KW-1185">Reference proteome</keyword>
<dbReference type="InterPro" id="IPR001242">
    <property type="entry name" value="Condensation_dom"/>
</dbReference>
<dbReference type="Gene3D" id="3.30.559.10">
    <property type="entry name" value="Chloramphenicol acetyltransferase-like domain"/>
    <property type="match status" value="4"/>
</dbReference>
<dbReference type="NCBIfam" id="TIGR01733">
    <property type="entry name" value="AA-adenyl-dom"/>
    <property type="match status" value="1"/>
</dbReference>
<accession>A0ABR8XM80</accession>
<dbReference type="CDD" id="cd19531">
    <property type="entry name" value="LCL_NRPS-like"/>
    <property type="match status" value="1"/>
</dbReference>
<feature type="domain" description="Carrier" evidence="6">
    <location>
        <begin position="535"/>
        <end position="610"/>
    </location>
</feature>
<dbReference type="Proteomes" id="UP000600565">
    <property type="component" value="Unassembled WGS sequence"/>
</dbReference>
<gene>
    <name evidence="7" type="ORF">H9632_08215</name>
</gene>
<dbReference type="InterPro" id="IPR010071">
    <property type="entry name" value="AA_adenyl_dom"/>
</dbReference>
<protein>
    <submittedName>
        <fullName evidence="7">Amino acid adenylation domain-containing protein</fullName>
    </submittedName>
</protein>
<feature type="domain" description="Carrier" evidence="6">
    <location>
        <begin position="1585"/>
        <end position="1659"/>
    </location>
</feature>
<feature type="domain" description="Carrier" evidence="6">
    <location>
        <begin position="458"/>
        <end position="533"/>
    </location>
</feature>
<proteinExistence type="inferred from homology"/>
<evidence type="ECO:0000256" key="3">
    <source>
        <dbReference type="ARBA" id="ARBA00022450"/>
    </source>
</evidence>
<dbReference type="Pfam" id="PF13193">
    <property type="entry name" value="AMP-binding_C"/>
    <property type="match status" value="1"/>
</dbReference>
<dbReference type="SUPFAM" id="SSF56801">
    <property type="entry name" value="Acetyl-CoA synthetase-like"/>
    <property type="match status" value="1"/>
</dbReference>
<evidence type="ECO:0000259" key="6">
    <source>
        <dbReference type="PROSITE" id="PS50075"/>
    </source>
</evidence>
<keyword evidence="4" id="KW-0597">Phosphoprotein</keyword>
<comment type="similarity">
    <text evidence="2">Belongs to the ATP-dependent AMP-binding enzyme family.</text>
</comment>
<evidence type="ECO:0000256" key="2">
    <source>
        <dbReference type="ARBA" id="ARBA00006432"/>
    </source>
</evidence>
<evidence type="ECO:0000313" key="7">
    <source>
        <dbReference type="EMBL" id="MBD8033049.1"/>
    </source>
</evidence>
<dbReference type="Pfam" id="PF00501">
    <property type="entry name" value="AMP-binding"/>
    <property type="match status" value="1"/>
</dbReference>
<dbReference type="Gene3D" id="2.30.38.10">
    <property type="entry name" value="Luciferase, Domain 3"/>
    <property type="match status" value="1"/>
</dbReference>
<dbReference type="InterPro" id="IPR023213">
    <property type="entry name" value="CAT-like_dom_sf"/>
</dbReference>
<dbReference type="InterPro" id="IPR020845">
    <property type="entry name" value="AMP-binding_CS"/>
</dbReference>
<comment type="caution">
    <text evidence="7">The sequence shown here is derived from an EMBL/GenBank/DDBJ whole genome shotgun (WGS) entry which is preliminary data.</text>
</comment>
<dbReference type="EMBL" id="JACSPW010000006">
    <property type="protein sequence ID" value="MBD8033049.1"/>
    <property type="molecule type" value="Genomic_DNA"/>
</dbReference>
<dbReference type="RefSeq" id="WP_191703626.1">
    <property type="nucleotide sequence ID" value="NZ_JACSPW010000006.1"/>
</dbReference>
<keyword evidence="3" id="KW-0596">Phosphopantetheine</keyword>
<sequence>MNKSVQNIYSLTPLQEGVLYEIQMNSSQENLYISQVEVKINGLLDIDVLSEVWEKVVERHDALRTKIFCKGVENNVQVVFKEIDYELPYIDLTRVPLVKQHDVKDQKKRESMNIGIHNEKLMNVQVFKMREDEHYFVWTHHHILLDGWSSSNVLNEIFEGYNAIKMGVELSWQKPTCQFGDYIRYIRKTNDEEMNKVWSKLLKDVEQPTLSFNKKQSNLSQDNCVLYWEFSHNESKELRSLAVKHQTTLNNVLQLAWALLLKVWSGKDQSVFGIISSGRTPQLINSEKIVGLLINTIPMVVQFKEGDTLSDTLKNTQSTFNEILDYAHCPLVELKKKTQLQSDEKLFETLFVFENFPEAKGKNHSPIEWHVTNGTESHSYPISLQVQEIEGELRCKLVYDPHFIHKSLAVSVQNMFTNIAIQIPSIHSINELDVNVNNLTLPTQESEKNIAELKEISWNSRSLHSPLKEIWKDFFPGREPQGSDNFFELGGHSITAMKFVATVNKKLEKELTLKDLFESKNLQVLNELLFPKADISLSHVNSIIEKAYKDVLGLEYIKYDADFFELGGHSILAMKLLGKLNKEFSGKIELKAIYQHRTIELLSRYVESLKVEQQMPYIESEEVQRYRLSSNQESLWFNEKLTGKSTDYNIPQKYNIHGQLNIEKLESALNKVSERHEILKCVIKEEKGVGYQSIQPNLLHTIKTVDLVNLSDDEQKSMLQQIENEMRAETFDLESGPLLTVKLAIISETQYILFLNIHHLIFDGWSTEIFFNEWLSFYEDEMMGKRSFKPEKVPQYKDFVYKQQKWLEESYEKDIQFWKDHLSGDLPKLNLPYDTLTPQTKNNGGRSFIVKLDKENLERLKAVAMDHHSTLFISLLTMYQSFLANYTGQHDIIVGSSLANRMIPGTEQMIGYFINTLPFRLTLNKQETFTEILKKNTKHVIDIYDRQQMPLEKIVDAINPERNSKGSSLFETVFVLQNNEQALFSNQFMKVKPEILLSNIAKFDLSLVTEEHEQELLLAFEYNTSVFQEKTVRHLAENFIDWVRKNIANPQQELCSVPILNSQQQEKLLKEWQGKSENFEGENDTIAEAFYKIAEQYPGNKAVVDKEQFITFSELNKKSNQLARYLINQGLQSEEKVGIYMNRSIDMVISMLAVIKAGGAYVPLDPNYPTNRLVYIAQDASLTYCLTQIELKEDEWIQDLNLICTSDWPLTMDDSNLYRSEPNNLAYVIYTSGTTGMPKGVLLEHRGLINLVANQKKMMRLNSLSRVLQFATFNFDSSVIEIFSSLLFGAALHISTDKDNHFDLEKLIAQIKEENITHIILPPVVLKELPIQELKSLEVVGSAGSECPVELISKYRDVVFFNGYGPSEYTVCTSYKSFEKGEELLEESAVPIGKPITNTSVLILDENNKLVPIGVAGELHVGGIGIARGYLNMPALTAEKFIINPYNVAQKIYKTGDMVKFNHRGELIYVGRKDDQFKIRGYRVELSEVEGAIRKLNEVQGCFVSVIENQSGHKQIIAFYKLDQKISALELRSKIKELLPHFMVPSYLVEVDEFPLNTNGKVDKKILLEHFEKMEANKNKEHTEEPLSQIELAVLTIWRNCLNDSSIGPDDNFFDFGGDSIISIQVCSAAKEQNIYFTPKDLFEYQTVRELAKIVKHLSPTITEQNTVEGEVSLTPIQQWFFKENHHNINYWNQSIVLIEEPLFSLAQYQMLINQLVDHHDGLKTVFKQIKNNIVGEVQTTHPACTFEEHVVMDFTNEQTMQHIDKVEAKAQQSLNIYTGPLMKFVVFRSGKQVRIFWVIHHLLVDGVSWRILLEDFEKGKQQILQNEPLSFPTKTTSYQKWGELLKQYAEKEISNEIMHYWEKELKQPVPTYSQKLSEITQGTDIYQFKYNQTCTEHLIKNITKKYKTTVDEVLLSIIAHVISKQWDVSELWIDLEGHGREDIMDNVDIMRTVGWFTTMYPVRLNGSETMDNVLRNTKQRLRSVPNKGFDYSVLKYLSEQSMPIIKSYISYNNLGQFNVQNDSMQTSSNNIDPQYVFPYKLNFTVSIINGELNMMLIADAKNSKIQKVAEAINTNLENLFIDDSILEKSIRVEDFNEAALVDEETVTYFLNKYHNIEEIYPVTLLQEGMLFHSEKNKGTEYISQLVFDLKGNLDVEKLEIAWNKVCQKYGVLRSVFKRNIWGDQFQIVLNDVYYQFNQIDLSASNKLEQEINLKHLANNARENSIDLENGPIMNIMLVKLSECQYQFIWTHHHVILDGWSLQIVMHQFMNNYHNPMTNDNDEKERVAYHEIMQHLLTNKPNNESEFWSQQLQHINQLIIPSKNQQVERHAAVDNILEFSLSEELTKQLIDLSKKYRNTMNSVVQAIWSLAQTALTGNKYICYGVTSSGRNVSIPNIDSVVGLFINTLPFLIEIDEEMNLSELLQMIQTKQLELREYEYSTLADIKRFAKVPWNQELFNQIYVYENYPSREMANDKEIVIENSIGIESTNFDLTFSAALFDSKLHCKFIYKDHFMSETEILQYQKAICQVTQSIVQDDNDSLKTIIENFKVEV</sequence>
<dbReference type="PANTHER" id="PTHR45527:SF1">
    <property type="entry name" value="FATTY ACID SYNTHASE"/>
    <property type="match status" value="1"/>
</dbReference>
<dbReference type="Gene3D" id="3.30.559.30">
    <property type="entry name" value="Nonribosomal peptide synthetase, condensation domain"/>
    <property type="match status" value="4"/>
</dbReference>
<organism evidence="7 8">
    <name type="scientific">Solibacillus merdavium</name>
    <dbReference type="NCBI Taxonomy" id="2762218"/>
    <lineage>
        <taxon>Bacteria</taxon>
        <taxon>Bacillati</taxon>
        <taxon>Bacillota</taxon>
        <taxon>Bacilli</taxon>
        <taxon>Bacillales</taxon>
        <taxon>Caryophanaceae</taxon>
        <taxon>Solibacillus</taxon>
    </lineage>
</organism>
<dbReference type="CDD" id="cd05930">
    <property type="entry name" value="A_NRPS"/>
    <property type="match status" value="1"/>
</dbReference>
<dbReference type="PANTHER" id="PTHR45527">
    <property type="entry name" value="NONRIBOSOMAL PEPTIDE SYNTHETASE"/>
    <property type="match status" value="1"/>
</dbReference>
<dbReference type="PROSITE" id="PS50075">
    <property type="entry name" value="CARRIER"/>
    <property type="match status" value="3"/>
</dbReference>
<dbReference type="InterPro" id="IPR006162">
    <property type="entry name" value="Ppantetheine_attach_site"/>
</dbReference>
<dbReference type="InterPro" id="IPR045851">
    <property type="entry name" value="AMP-bd_C_sf"/>
</dbReference>
<evidence type="ECO:0000256" key="5">
    <source>
        <dbReference type="ARBA" id="ARBA00023194"/>
    </source>
</evidence>
<keyword evidence="5" id="KW-0045">Antibiotic biosynthesis</keyword>
<name>A0ABR8XM80_9BACL</name>
<dbReference type="Gene3D" id="1.10.1200.10">
    <property type="entry name" value="ACP-like"/>
    <property type="match status" value="3"/>
</dbReference>